<sequence>MYMFLPFLLALFAAITTLYGKYKTSYTLWGLLLVTTVAWFIHHATDSLNLSF</sequence>
<dbReference type="AlphaFoldDB" id="A0A022PIR5"/>
<dbReference type="PATRIC" id="fig|1393736.3.peg.2105"/>
<dbReference type="EMBL" id="JFGV01000026">
    <property type="protein sequence ID" value="EYU15409.1"/>
    <property type="molecule type" value="Genomic_DNA"/>
</dbReference>
<protein>
    <submittedName>
        <fullName evidence="1">Uncharacterized protein</fullName>
    </submittedName>
</protein>
<dbReference type="InterPro" id="IPR046035">
    <property type="entry name" value="DUF5993"/>
</dbReference>
<evidence type="ECO:0000313" key="2">
    <source>
        <dbReference type="Proteomes" id="UP000023464"/>
    </source>
</evidence>
<comment type="caution">
    <text evidence="1">The sequence shown here is derived from an EMBL/GenBank/DDBJ whole genome shotgun (WGS) entry which is preliminary data.</text>
</comment>
<dbReference type="Proteomes" id="UP000023464">
    <property type="component" value="Unassembled WGS sequence"/>
</dbReference>
<proteinExistence type="predicted"/>
<name>A0A022PIR5_9GAMM</name>
<keyword evidence="2" id="KW-1185">Reference proteome</keyword>
<accession>A0A022PIR5</accession>
<gene>
    <name evidence="1" type="ORF">BA1DRAFT_02069</name>
</gene>
<dbReference type="Pfam" id="PF19455">
    <property type="entry name" value="DUF5993"/>
    <property type="match status" value="1"/>
</dbReference>
<reference evidence="1 2" key="1">
    <citation type="submission" date="2014-03" db="EMBL/GenBank/DDBJ databases">
        <title>Draft Genome of Photorhabdus luminescens BA1, an Egyptian Isolate.</title>
        <authorList>
            <person name="Ghazal S."/>
            <person name="Hurst S.G.IV."/>
            <person name="Morris K."/>
            <person name="Thomas K."/>
            <person name="Tisa L.S."/>
        </authorList>
    </citation>
    <scope>NUCLEOTIDE SEQUENCE [LARGE SCALE GENOMIC DNA]</scope>
    <source>
        <strain evidence="1 2">BA1</strain>
    </source>
</reference>
<evidence type="ECO:0000313" key="1">
    <source>
        <dbReference type="EMBL" id="EYU15409.1"/>
    </source>
</evidence>
<organism evidence="1 2">
    <name type="scientific">Photorhabdus aegyptia</name>
    <dbReference type="NCBI Taxonomy" id="2805098"/>
    <lineage>
        <taxon>Bacteria</taxon>
        <taxon>Pseudomonadati</taxon>
        <taxon>Pseudomonadota</taxon>
        <taxon>Gammaproteobacteria</taxon>
        <taxon>Enterobacterales</taxon>
        <taxon>Morganellaceae</taxon>
        <taxon>Photorhabdus</taxon>
    </lineage>
</organism>